<evidence type="ECO:0000256" key="2">
    <source>
        <dbReference type="ARBA" id="ARBA00023015"/>
    </source>
</evidence>
<keyword evidence="5" id="KW-0539">Nucleus</keyword>
<protein>
    <recommendedName>
        <fullName evidence="7">NAC domain-containing protein</fullName>
    </recommendedName>
</protein>
<reference evidence="8 9" key="1">
    <citation type="journal article" date="2020" name="Nat. Food">
        <title>A phased Vanilla planifolia genome enables genetic improvement of flavour and production.</title>
        <authorList>
            <person name="Hasing T."/>
            <person name="Tang H."/>
            <person name="Brym M."/>
            <person name="Khazi F."/>
            <person name="Huang T."/>
            <person name="Chambers A.H."/>
        </authorList>
    </citation>
    <scope>NUCLEOTIDE SEQUENCE [LARGE SCALE GENOMIC DNA]</scope>
    <source>
        <tissue evidence="8">Leaf</tissue>
    </source>
</reference>
<dbReference type="GO" id="GO:0005634">
    <property type="term" value="C:nucleus"/>
    <property type="evidence" value="ECO:0007669"/>
    <property type="project" value="UniProtKB-SubCell"/>
</dbReference>
<dbReference type="EMBL" id="JADCNL010000001">
    <property type="protein sequence ID" value="KAG0496260.1"/>
    <property type="molecule type" value="Genomic_DNA"/>
</dbReference>
<keyword evidence="2" id="KW-0805">Transcription regulation</keyword>
<dbReference type="PANTHER" id="PTHR31744:SF65">
    <property type="entry name" value="TRANSCRIPTION FACTOR JUNGBRUNNEN 1"/>
    <property type="match status" value="1"/>
</dbReference>
<dbReference type="Pfam" id="PF02365">
    <property type="entry name" value="NAM"/>
    <property type="match status" value="1"/>
</dbReference>
<dbReference type="PROSITE" id="PS51005">
    <property type="entry name" value="NAC"/>
    <property type="match status" value="1"/>
</dbReference>
<dbReference type="GO" id="GO:0003677">
    <property type="term" value="F:DNA binding"/>
    <property type="evidence" value="ECO:0007669"/>
    <property type="project" value="UniProtKB-KW"/>
</dbReference>
<keyword evidence="3" id="KW-0238">DNA-binding</keyword>
<evidence type="ECO:0000256" key="5">
    <source>
        <dbReference type="ARBA" id="ARBA00023242"/>
    </source>
</evidence>
<comment type="subcellular location">
    <subcellularLocation>
        <location evidence="1">Nucleus</location>
    </subcellularLocation>
</comment>
<gene>
    <name evidence="8" type="ORF">HPP92_000951</name>
</gene>
<evidence type="ECO:0000313" key="8">
    <source>
        <dbReference type="EMBL" id="KAG0496260.1"/>
    </source>
</evidence>
<accession>A0A835RXC4</accession>
<comment type="caution">
    <text evidence="8">The sequence shown here is derived from an EMBL/GenBank/DDBJ whole genome shotgun (WGS) entry which is preliminary data.</text>
</comment>
<dbReference type="PANTHER" id="PTHR31744">
    <property type="entry name" value="PROTEIN CUP-SHAPED COTYLEDON 2-RELATED"/>
    <property type="match status" value="1"/>
</dbReference>
<feature type="domain" description="NAC" evidence="7">
    <location>
        <begin position="29"/>
        <end position="178"/>
    </location>
</feature>
<dbReference type="FunFam" id="2.170.150.80:FF:000007">
    <property type="entry name" value="NAC domain-containing protein 35"/>
    <property type="match status" value="1"/>
</dbReference>
<feature type="region of interest" description="Disordered" evidence="6">
    <location>
        <begin position="186"/>
        <end position="216"/>
    </location>
</feature>
<dbReference type="GO" id="GO:0099402">
    <property type="term" value="P:plant organ development"/>
    <property type="evidence" value="ECO:0007669"/>
    <property type="project" value="UniProtKB-ARBA"/>
</dbReference>
<name>A0A835RXC4_VANPL</name>
<evidence type="ECO:0000256" key="4">
    <source>
        <dbReference type="ARBA" id="ARBA00023163"/>
    </source>
</evidence>
<evidence type="ECO:0000313" key="9">
    <source>
        <dbReference type="Proteomes" id="UP000636800"/>
    </source>
</evidence>
<dbReference type="SUPFAM" id="SSF101941">
    <property type="entry name" value="NAC domain"/>
    <property type="match status" value="1"/>
</dbReference>
<keyword evidence="9" id="KW-1185">Reference proteome</keyword>
<dbReference type="GO" id="GO:0006355">
    <property type="term" value="P:regulation of DNA-templated transcription"/>
    <property type="evidence" value="ECO:0007669"/>
    <property type="project" value="InterPro"/>
</dbReference>
<dbReference type="Proteomes" id="UP000636800">
    <property type="component" value="Chromosome 1"/>
</dbReference>
<evidence type="ECO:0000256" key="6">
    <source>
        <dbReference type="SAM" id="MobiDB-lite"/>
    </source>
</evidence>
<dbReference type="InterPro" id="IPR003441">
    <property type="entry name" value="NAC-dom"/>
</dbReference>
<keyword evidence="4" id="KW-0804">Transcription</keyword>
<sequence>MIRETQVKLATLKESCDQGRVEMEDDELALPGFRFHPTDEELVSYYLRRKVNKKPISLEIIRDVDIYKHEPWDLPRMGTVGEKEMYFFCMRGRKYRNSTRPNRVTGSGFWKATGIDQPIRSRHGFGDCIGLKKSLVFYRGSAGKGTKTDWLMHEYRLPSTPSSFEEAEIWTLCRITRRNVSSNKYGKQLSSKEACNGGGRSPTGSSSEMGNLGHDGGEEKRLGGSNFFQQDEVFTEKYVKRIASHVKLAFWDVYPRVRRSFQRRKLG</sequence>
<dbReference type="InterPro" id="IPR036093">
    <property type="entry name" value="NAC_dom_sf"/>
</dbReference>
<evidence type="ECO:0000256" key="1">
    <source>
        <dbReference type="ARBA" id="ARBA00004123"/>
    </source>
</evidence>
<organism evidence="8 9">
    <name type="scientific">Vanilla planifolia</name>
    <name type="common">Vanilla</name>
    <dbReference type="NCBI Taxonomy" id="51239"/>
    <lineage>
        <taxon>Eukaryota</taxon>
        <taxon>Viridiplantae</taxon>
        <taxon>Streptophyta</taxon>
        <taxon>Embryophyta</taxon>
        <taxon>Tracheophyta</taxon>
        <taxon>Spermatophyta</taxon>
        <taxon>Magnoliopsida</taxon>
        <taxon>Liliopsida</taxon>
        <taxon>Asparagales</taxon>
        <taxon>Orchidaceae</taxon>
        <taxon>Vanilloideae</taxon>
        <taxon>Vanilleae</taxon>
        <taxon>Vanilla</taxon>
    </lineage>
</organism>
<evidence type="ECO:0000256" key="3">
    <source>
        <dbReference type="ARBA" id="ARBA00023125"/>
    </source>
</evidence>
<dbReference type="Gene3D" id="2.170.150.80">
    <property type="entry name" value="NAC domain"/>
    <property type="match status" value="1"/>
</dbReference>
<dbReference type="OrthoDB" id="2789670at2759"/>
<dbReference type="AlphaFoldDB" id="A0A835RXC4"/>
<evidence type="ECO:0000259" key="7">
    <source>
        <dbReference type="PROSITE" id="PS51005"/>
    </source>
</evidence>
<proteinExistence type="predicted"/>